<accession>A0A161M452</accession>
<feature type="domain" description="Diacylglycerol kinase eta/delta/kappa helical" evidence="1">
    <location>
        <begin position="18"/>
        <end position="103"/>
    </location>
</feature>
<protein>
    <submittedName>
        <fullName evidence="2">Diacylglycerol kinase eta-like protein</fullName>
    </submittedName>
</protein>
<proteinExistence type="predicted"/>
<reference evidence="2" key="1">
    <citation type="submission" date="2016-04" db="EMBL/GenBank/DDBJ databases">
        <authorList>
            <person name="Calderon-Fernandez G.M.Sr."/>
        </authorList>
    </citation>
    <scope>NUCLEOTIDE SEQUENCE</scope>
    <source>
        <strain evidence="2">Int1</strain>
        <tissue evidence="2">Integument</tissue>
    </source>
</reference>
<sequence length="108" mass="12057">MAGKTETRKIKISVISLIVSNEIQIAIPFVEATNNLVKCVRELIKHPLGSELYELANRTSSNLEKINLCGKIQQGPELRQLLTSLVNSARELHDQACALLKEMRKLCS</sequence>
<dbReference type="AlphaFoldDB" id="A0A161M452"/>
<name>A0A161M452_TRIIF</name>
<reference evidence="2" key="2">
    <citation type="journal article" date="2017" name="J. Med. Entomol.">
        <title>Transcriptome Analysis of the Triatoma infestans (Hemiptera: Reduviidae) Integument.</title>
        <authorList>
            <person name="Calderon-Fernandez G.M."/>
            <person name="Moriconi D.E."/>
            <person name="Dulbecco A.B."/>
            <person name="Juarez M.P."/>
        </authorList>
    </citation>
    <scope>NUCLEOTIDE SEQUENCE</scope>
    <source>
        <strain evidence="2">Int1</strain>
        <tissue evidence="2">Integument</tissue>
    </source>
</reference>
<evidence type="ECO:0000259" key="1">
    <source>
        <dbReference type="Pfam" id="PF22944"/>
    </source>
</evidence>
<dbReference type="GO" id="GO:0016301">
    <property type="term" value="F:kinase activity"/>
    <property type="evidence" value="ECO:0007669"/>
    <property type="project" value="UniProtKB-KW"/>
</dbReference>
<dbReference type="EMBL" id="GEMB01005186">
    <property type="protein sequence ID" value="JAR98126.1"/>
    <property type="molecule type" value="Transcribed_RNA"/>
</dbReference>
<dbReference type="Pfam" id="PF22944">
    <property type="entry name" value="DGKD_4H"/>
    <property type="match status" value="1"/>
</dbReference>
<keyword evidence="2" id="KW-0418">Kinase</keyword>
<dbReference type="InterPro" id="IPR054474">
    <property type="entry name" value="DGKD_4H"/>
</dbReference>
<organism evidence="2">
    <name type="scientific">Triatoma infestans</name>
    <name type="common">Assassin bug</name>
    <dbReference type="NCBI Taxonomy" id="30076"/>
    <lineage>
        <taxon>Eukaryota</taxon>
        <taxon>Metazoa</taxon>
        <taxon>Ecdysozoa</taxon>
        <taxon>Arthropoda</taxon>
        <taxon>Hexapoda</taxon>
        <taxon>Insecta</taxon>
        <taxon>Pterygota</taxon>
        <taxon>Neoptera</taxon>
        <taxon>Paraneoptera</taxon>
        <taxon>Hemiptera</taxon>
        <taxon>Heteroptera</taxon>
        <taxon>Panheteroptera</taxon>
        <taxon>Cimicomorpha</taxon>
        <taxon>Reduviidae</taxon>
        <taxon>Triatominae</taxon>
        <taxon>Triatoma</taxon>
    </lineage>
</organism>
<keyword evidence="2" id="KW-0808">Transferase</keyword>
<evidence type="ECO:0000313" key="2">
    <source>
        <dbReference type="EMBL" id="JAR98126.1"/>
    </source>
</evidence>